<dbReference type="Proteomes" id="UP000694867">
    <property type="component" value="Unplaced"/>
</dbReference>
<evidence type="ECO:0000256" key="6">
    <source>
        <dbReference type="PROSITE-ProRule" id="PRU00047"/>
    </source>
</evidence>
<evidence type="ECO:0000259" key="8">
    <source>
        <dbReference type="PROSITE" id="PS50158"/>
    </source>
</evidence>
<dbReference type="PANTHER" id="PTHR37984">
    <property type="entry name" value="PROTEIN CBG26694"/>
    <property type="match status" value="1"/>
</dbReference>
<keyword evidence="6" id="KW-0863">Zinc-finger</keyword>
<keyword evidence="6" id="KW-0479">Metal-binding</keyword>
<evidence type="ECO:0000313" key="10">
    <source>
        <dbReference type="RefSeq" id="XP_018497479.1"/>
    </source>
</evidence>
<proteinExistence type="predicted"/>
<dbReference type="CDD" id="cd09274">
    <property type="entry name" value="RNase_HI_RT_Ty3"/>
    <property type="match status" value="1"/>
</dbReference>
<keyword evidence="4" id="KW-0378">Hydrolase</keyword>
<feature type="region of interest" description="Disordered" evidence="7">
    <location>
        <begin position="215"/>
        <end position="241"/>
    </location>
</feature>
<protein>
    <recommendedName>
        <fullName evidence="1">RNA-directed DNA polymerase</fullName>
        <ecNumber evidence="1">2.7.7.49</ecNumber>
    </recommendedName>
</protein>
<keyword evidence="6" id="KW-0862">Zinc</keyword>
<keyword evidence="9" id="KW-1185">Reference proteome</keyword>
<keyword evidence="2" id="KW-0808">Transferase</keyword>
<dbReference type="KEGG" id="goe:100909341"/>
<gene>
    <name evidence="10" type="primary">LOC100909341</name>
</gene>
<dbReference type="PROSITE" id="PS50158">
    <property type="entry name" value="ZF_CCHC"/>
    <property type="match status" value="1"/>
</dbReference>
<dbReference type="RefSeq" id="XP_018497479.1">
    <property type="nucleotide sequence ID" value="XM_018641963.1"/>
</dbReference>
<dbReference type="Pfam" id="PF17919">
    <property type="entry name" value="RT_RNaseH_2"/>
    <property type="match status" value="1"/>
</dbReference>
<evidence type="ECO:0000256" key="5">
    <source>
        <dbReference type="ARBA" id="ARBA00022918"/>
    </source>
</evidence>
<dbReference type="InterPro" id="IPR041577">
    <property type="entry name" value="RT_RNaseH_2"/>
</dbReference>
<dbReference type="EC" id="2.7.7.49" evidence="1"/>
<keyword evidence="4" id="KW-0255">Endonuclease</keyword>
<reference evidence="10" key="1">
    <citation type="submission" date="2025-08" db="UniProtKB">
        <authorList>
            <consortium name="RefSeq"/>
        </authorList>
    </citation>
    <scope>IDENTIFICATION</scope>
</reference>
<evidence type="ECO:0000256" key="1">
    <source>
        <dbReference type="ARBA" id="ARBA00012493"/>
    </source>
</evidence>
<dbReference type="PANTHER" id="PTHR37984:SF7">
    <property type="entry name" value="INTEGRASE CATALYTIC DOMAIN-CONTAINING PROTEIN"/>
    <property type="match status" value="1"/>
</dbReference>
<feature type="domain" description="CCHC-type" evidence="8">
    <location>
        <begin position="277"/>
        <end position="293"/>
    </location>
</feature>
<evidence type="ECO:0000256" key="7">
    <source>
        <dbReference type="SAM" id="MobiDB-lite"/>
    </source>
</evidence>
<dbReference type="InterPro" id="IPR050951">
    <property type="entry name" value="Retrovirus_Pol_polyprotein"/>
</dbReference>
<dbReference type="InterPro" id="IPR041588">
    <property type="entry name" value="Integrase_H2C2"/>
</dbReference>
<accession>A0AAJ7L8N1</accession>
<dbReference type="FunFam" id="1.10.340.70:FF:000003">
    <property type="entry name" value="Protein CBG25708"/>
    <property type="match status" value="1"/>
</dbReference>
<evidence type="ECO:0000256" key="3">
    <source>
        <dbReference type="ARBA" id="ARBA00022722"/>
    </source>
</evidence>
<feature type="non-terminal residue" evidence="10">
    <location>
        <position position="939"/>
    </location>
</feature>
<keyword evidence="5" id="KW-0695">RNA-directed DNA polymerase</keyword>
<dbReference type="FunFam" id="3.10.20.370:FF:000001">
    <property type="entry name" value="Retrovirus-related Pol polyprotein from transposon 17.6-like protein"/>
    <property type="match status" value="1"/>
</dbReference>
<dbReference type="Gene3D" id="3.30.70.270">
    <property type="match status" value="2"/>
</dbReference>
<dbReference type="InterPro" id="IPR043502">
    <property type="entry name" value="DNA/RNA_pol_sf"/>
</dbReference>
<dbReference type="Gene3D" id="1.10.340.70">
    <property type="match status" value="1"/>
</dbReference>
<evidence type="ECO:0000256" key="4">
    <source>
        <dbReference type="ARBA" id="ARBA00022759"/>
    </source>
</evidence>
<dbReference type="GeneID" id="100909341"/>
<dbReference type="InterPro" id="IPR001878">
    <property type="entry name" value="Znf_CCHC"/>
</dbReference>
<dbReference type="GO" id="GO:0003964">
    <property type="term" value="F:RNA-directed DNA polymerase activity"/>
    <property type="evidence" value="ECO:0007669"/>
    <property type="project" value="UniProtKB-KW"/>
</dbReference>
<keyword evidence="2" id="KW-0548">Nucleotidyltransferase</keyword>
<evidence type="ECO:0000256" key="2">
    <source>
        <dbReference type="ARBA" id="ARBA00022695"/>
    </source>
</evidence>
<dbReference type="InterPro" id="IPR043128">
    <property type="entry name" value="Rev_trsase/Diguanyl_cyclase"/>
</dbReference>
<name>A0AAJ7L8N1_9ACAR</name>
<feature type="compositionally biased region" description="Low complexity" evidence="7">
    <location>
        <begin position="227"/>
        <end position="239"/>
    </location>
</feature>
<dbReference type="AlphaFoldDB" id="A0AAJ7L8N1"/>
<sequence>MPLNHSFETAPSASTRNDTTTENTSGIGAPQPNNIATMFNLTDLPQAWDLETDDLDKTWEVFKTEFEFFEDMSQLDAQPEKVRRATFAKSIGASGRAWCKAINVDFKSMTVREIIKTIEERIKSTRSQTLRDYNFWHEDLRQRDREPFDSFLARIMEAATKCDFVDIHGQMSVSDRLVRSRIIIGIADSKFQETLLSRDLTLEDLIKKCRAREAGQQGAKSMRDRQGASASTARTSAQADDAKTVAGINRNNRRDRAPCQKCATNHEGNECWASKMRCYLCNGEGHLARCCRNSARPLRYGQRNQNNNWSGRARPRSFQRRVNMIQQDENWSDEESSEERFEINAISIGSRGLESIPRLKSICRIDDRGKGAQPRGRWEETVQLGEVNVVVKIDTGAEVCVIPKVLFDSMMGKNSNLKPRGTRTRLVSYFGDEYPSESVVDLTVRFRDRSASEKFFIVDAPVASTLSGDACESLGMIARLAEIKTQSDKSWIDEFPNVFNGRGDIKGFECHLQLKDSYNAVANPYRPIPQAQEEALVWGKTREEHDGRLRRVLQRCGEVGMVLNKKKSQFAQKSVKYLGHVLTTEGTAIDEERIKSIQTVPAPTNIKQLQQFLGMVNYVSQFVDHLSDKTAVLRDLIKKDCPFDWQPGHQQAFDDLKKALVSAPVLQYFDPRRTLTLSVDASLRGVGAVIMQDGKPVAYASKSLTDPQTRWAQIERELLAIVFGCQRFHYYVYGRSDVLVETDHRPLEQIFKKPLHQIPLRLQQMRLSLQRYDIKVTYRPGRELHIADFLSRNPLEEALVYKPRLSTIRHIAIADQRLQEYQKETNQDEETATLKKLHEMGWPSDKMHLPEGARLYWPYRDEIHVEEGIVMRSNRIIVPKAKRSEVLQQLHQGHCGEVKMKNRARNALYWPSMNKDIEQHTKHCELCQKYQKSKPKEPM</sequence>
<evidence type="ECO:0000313" key="9">
    <source>
        <dbReference type="Proteomes" id="UP000694867"/>
    </source>
</evidence>
<keyword evidence="3" id="KW-0540">Nuclease</keyword>
<dbReference type="GO" id="GO:0004519">
    <property type="term" value="F:endonuclease activity"/>
    <property type="evidence" value="ECO:0007669"/>
    <property type="project" value="UniProtKB-KW"/>
</dbReference>
<dbReference type="GO" id="GO:0003676">
    <property type="term" value="F:nucleic acid binding"/>
    <property type="evidence" value="ECO:0007669"/>
    <property type="project" value="InterPro"/>
</dbReference>
<organism evidence="9 10">
    <name type="scientific">Galendromus occidentalis</name>
    <name type="common">western predatory mite</name>
    <dbReference type="NCBI Taxonomy" id="34638"/>
    <lineage>
        <taxon>Eukaryota</taxon>
        <taxon>Metazoa</taxon>
        <taxon>Ecdysozoa</taxon>
        <taxon>Arthropoda</taxon>
        <taxon>Chelicerata</taxon>
        <taxon>Arachnida</taxon>
        <taxon>Acari</taxon>
        <taxon>Parasitiformes</taxon>
        <taxon>Mesostigmata</taxon>
        <taxon>Gamasina</taxon>
        <taxon>Phytoseioidea</taxon>
        <taxon>Phytoseiidae</taxon>
        <taxon>Typhlodrominae</taxon>
        <taxon>Galendromus</taxon>
    </lineage>
</organism>
<dbReference type="Pfam" id="PF17921">
    <property type="entry name" value="Integrase_H2C2"/>
    <property type="match status" value="1"/>
</dbReference>
<dbReference type="SUPFAM" id="SSF56672">
    <property type="entry name" value="DNA/RNA polymerases"/>
    <property type="match status" value="1"/>
</dbReference>
<dbReference type="GO" id="GO:0008270">
    <property type="term" value="F:zinc ion binding"/>
    <property type="evidence" value="ECO:0007669"/>
    <property type="project" value="UniProtKB-KW"/>
</dbReference>
<feature type="region of interest" description="Disordered" evidence="7">
    <location>
        <begin position="1"/>
        <end position="33"/>
    </location>
</feature>
<dbReference type="FunFam" id="3.30.70.270:FF:000026">
    <property type="entry name" value="Transposon Ty3-G Gag-Pol polyprotein"/>
    <property type="match status" value="1"/>
</dbReference>